<keyword evidence="2" id="KW-0812">Transmembrane</keyword>
<keyword evidence="2" id="KW-1133">Transmembrane helix</keyword>
<dbReference type="AlphaFoldDB" id="A0A3S1DRN5"/>
<accession>A0A3S1DRN5</accession>
<dbReference type="EMBL" id="RZHF01000008">
    <property type="protein sequence ID" value="RUR32595.1"/>
    <property type="molecule type" value="Genomic_DNA"/>
</dbReference>
<dbReference type="RefSeq" id="WP_127060904.1">
    <property type="nucleotide sequence ID" value="NZ_RZHF01000008.1"/>
</dbReference>
<comment type="caution">
    <text evidence="3">The sequence shown here is derived from an EMBL/GenBank/DDBJ whole genome shotgun (WGS) entry which is preliminary data.</text>
</comment>
<feature type="transmembrane region" description="Helical" evidence="2">
    <location>
        <begin position="34"/>
        <end position="54"/>
    </location>
</feature>
<feature type="coiled-coil region" evidence="1">
    <location>
        <begin position="183"/>
        <end position="265"/>
    </location>
</feature>
<keyword evidence="2" id="KW-0472">Membrane</keyword>
<organism evidence="3 4">
    <name type="scientific">Vreelandella nanhaiensis</name>
    <dbReference type="NCBI Taxonomy" id="1258546"/>
    <lineage>
        <taxon>Bacteria</taxon>
        <taxon>Pseudomonadati</taxon>
        <taxon>Pseudomonadota</taxon>
        <taxon>Gammaproteobacteria</taxon>
        <taxon>Oceanospirillales</taxon>
        <taxon>Halomonadaceae</taxon>
        <taxon>Vreelandella</taxon>
    </lineage>
</organism>
<evidence type="ECO:0000256" key="1">
    <source>
        <dbReference type="SAM" id="Coils"/>
    </source>
</evidence>
<evidence type="ECO:0000313" key="4">
    <source>
        <dbReference type="Proteomes" id="UP000287023"/>
    </source>
</evidence>
<dbReference type="OrthoDB" id="6156094at2"/>
<keyword evidence="4" id="KW-1185">Reference proteome</keyword>
<reference evidence="3 4" key="1">
    <citation type="submission" date="2018-12" db="EMBL/GenBank/DDBJ databases">
        <title>three novel Halomonas strain isolated from plants.</title>
        <authorList>
            <person name="Sun C."/>
        </authorList>
    </citation>
    <scope>NUCLEOTIDE SEQUENCE [LARGE SCALE GENOMIC DNA]</scope>
    <source>
        <strain evidence="3 4">JCM 18142</strain>
    </source>
</reference>
<proteinExistence type="predicted"/>
<name>A0A3S1DRN5_9GAMM</name>
<protein>
    <submittedName>
        <fullName evidence="3">Uncharacterized protein</fullName>
    </submittedName>
</protein>
<gene>
    <name evidence="3" type="ORF">ELY38_07165</name>
</gene>
<dbReference type="Proteomes" id="UP000287023">
    <property type="component" value="Unassembled WGS sequence"/>
</dbReference>
<evidence type="ECO:0000256" key="2">
    <source>
        <dbReference type="SAM" id="Phobius"/>
    </source>
</evidence>
<keyword evidence="1" id="KW-0175">Coiled coil</keyword>
<evidence type="ECO:0000313" key="3">
    <source>
        <dbReference type="EMBL" id="RUR32595.1"/>
    </source>
</evidence>
<sequence>MPNSTPSQRIVPDVDQSLAAQHLRHRKGPRVWPLWLAVFILFVLLVAVSAAAWLEREELLSEIHRISGETSNVHARLDSGDLDVQDTIAFMQAQMTTLFQEQEQLSIALTNTREEIYGVLTDNNEEQVSSDALASFTERLGTFEEHAELRDRQLAALRTSLDALEQTGVSARQGLVEEVDYLKQNTTQQLTSLEEQSAELRRTLEEQLTAQNDAVVERFNMLETELNTLQLESVSSYEEQVANFEQQWNQRITALESDIRQLRQAQLAFSAQIEMLR</sequence>